<evidence type="ECO:0000313" key="2">
    <source>
        <dbReference type="Proteomes" id="UP001732700"/>
    </source>
</evidence>
<evidence type="ECO:0000313" key="1">
    <source>
        <dbReference type="EnsemblPlants" id="AVESA.00010b.r2.7AG1194280.3.CDS"/>
    </source>
</evidence>
<dbReference type="EnsemblPlants" id="AVESA.00010b.r2.7AG1194280.3">
    <property type="protein sequence ID" value="AVESA.00010b.r2.7AG1194280.3.CDS"/>
    <property type="gene ID" value="AVESA.00010b.r2.7AG1194280"/>
</dbReference>
<accession>A0ACD5ZRA3</accession>
<reference evidence="1" key="1">
    <citation type="submission" date="2021-05" db="EMBL/GenBank/DDBJ databases">
        <authorList>
            <person name="Scholz U."/>
            <person name="Mascher M."/>
            <person name="Fiebig A."/>
        </authorList>
    </citation>
    <scope>NUCLEOTIDE SEQUENCE [LARGE SCALE GENOMIC DNA]</scope>
</reference>
<protein>
    <submittedName>
        <fullName evidence="1">Uncharacterized protein</fullName>
    </submittedName>
</protein>
<dbReference type="Proteomes" id="UP001732700">
    <property type="component" value="Chromosome 7A"/>
</dbReference>
<keyword evidence="2" id="KW-1185">Reference proteome</keyword>
<proteinExistence type="predicted"/>
<name>A0ACD5ZRA3_AVESA</name>
<organism evidence="1 2">
    <name type="scientific">Avena sativa</name>
    <name type="common">Oat</name>
    <dbReference type="NCBI Taxonomy" id="4498"/>
    <lineage>
        <taxon>Eukaryota</taxon>
        <taxon>Viridiplantae</taxon>
        <taxon>Streptophyta</taxon>
        <taxon>Embryophyta</taxon>
        <taxon>Tracheophyta</taxon>
        <taxon>Spermatophyta</taxon>
        <taxon>Magnoliopsida</taxon>
        <taxon>Liliopsida</taxon>
        <taxon>Poales</taxon>
        <taxon>Poaceae</taxon>
        <taxon>BOP clade</taxon>
        <taxon>Pooideae</taxon>
        <taxon>Poodae</taxon>
        <taxon>Poeae</taxon>
        <taxon>Poeae Chloroplast Group 1 (Aveneae type)</taxon>
        <taxon>Aveninae</taxon>
        <taxon>Avena</taxon>
    </lineage>
</organism>
<reference evidence="1" key="2">
    <citation type="submission" date="2025-09" db="UniProtKB">
        <authorList>
            <consortium name="EnsemblPlants"/>
        </authorList>
    </citation>
    <scope>IDENTIFICATION</scope>
</reference>
<sequence>MFRNKVLVRAVPSSSAPPPRFLVRQVSFSADIPSVDIIDILCCRLSRRHRLACLPQPPSDVLLVYQRCQTRAAEEVASEIAAAFLDASVTVGEEEDVVCSGSLVAKAVECGLRCLMLDRGWRFLGESIFVESAFSASEERADLCALNVEVRSGLNNDYEFVVSPDAFRFSALKISDVASSSVMETFQHSIKEVSLDGCSLQTACAILPTLQEGHVIGFSKSLPSGLSLDNFTELCSVKHGLETNYSYHAAVKLTCGVSWEKQWLPSPFVLQGPGLQPSPKSVRAPKAMSSLQFFIELLTAWNFFGQNQLVIKEQLLVNSTEILPTWDKAISKLSVQTARTDKDPRLVHTSFMAKDQLLNLDFRTPKPAVFCSSSAKVHEIAQCMDDNGNGNGTRSINHFCASQPTVLTSSFKSQVTLLKPSFRRSKRVNENKTRCSSEQSDAGSSNKLSETDLPKPSHRSSPKASHANPINSSRAILLNQAIQASEYPKRKHTEFLENSGKGETGKVHEKDCCERRNLDTRKSKDYITDVPQDTKSMLDIDKDLLSAKIIQTTSKSMVGKDEINATAKSKRKTTVVKDGLTKKLCSGIKFLQALDHQKDVTEKVAKAKTVFAKDESTSTTKTKVKPDVNKNESIEKVIDHHKRGELRLLTVAELKCFLSAKKAKVGGSKEVLIQRATELLS</sequence>